<evidence type="ECO:0000313" key="2">
    <source>
        <dbReference type="RefSeq" id="XP_018013576.1"/>
    </source>
</evidence>
<gene>
    <name evidence="2" type="primary">LOC108670617</name>
</gene>
<reference evidence="2" key="1">
    <citation type="submission" date="2025-08" db="UniProtKB">
        <authorList>
            <consortium name="RefSeq"/>
        </authorList>
    </citation>
    <scope>IDENTIFICATION</scope>
    <source>
        <tissue evidence="2">Whole organism</tissue>
    </source>
</reference>
<dbReference type="RefSeq" id="XP_018013576.1">
    <property type="nucleotide sequence ID" value="XM_018158087.2"/>
</dbReference>
<name>A0A8B7NJT6_HYAAZ</name>
<dbReference type="OrthoDB" id="6380398at2759"/>
<accession>A0A8B7NJT6</accession>
<keyword evidence="1" id="KW-1185">Reference proteome</keyword>
<dbReference type="KEGG" id="hazt:108670617"/>
<evidence type="ECO:0000313" key="1">
    <source>
        <dbReference type="Proteomes" id="UP000694843"/>
    </source>
</evidence>
<organism evidence="1 2">
    <name type="scientific">Hyalella azteca</name>
    <name type="common">Amphipod</name>
    <dbReference type="NCBI Taxonomy" id="294128"/>
    <lineage>
        <taxon>Eukaryota</taxon>
        <taxon>Metazoa</taxon>
        <taxon>Ecdysozoa</taxon>
        <taxon>Arthropoda</taxon>
        <taxon>Crustacea</taxon>
        <taxon>Multicrustacea</taxon>
        <taxon>Malacostraca</taxon>
        <taxon>Eumalacostraca</taxon>
        <taxon>Peracarida</taxon>
        <taxon>Amphipoda</taxon>
        <taxon>Senticaudata</taxon>
        <taxon>Talitrida</taxon>
        <taxon>Talitroidea</taxon>
        <taxon>Hyalellidae</taxon>
        <taxon>Hyalella</taxon>
    </lineage>
</organism>
<proteinExistence type="predicted"/>
<dbReference type="Proteomes" id="UP000694843">
    <property type="component" value="Unplaced"/>
</dbReference>
<protein>
    <submittedName>
        <fullName evidence="2">Uncharacterized protein LOC108670617</fullName>
    </submittedName>
</protein>
<sequence length="304" mass="32371">MRRRSQRLSSDKSRQKSSVHYVAYRRLSRPNMSSMLMLLTLLQAAAMPVVDPGVFVIQGVETCGEGEGYCMLGEDCSADVDFLPADPSQHCKGLKDGFTPTVSFSCCVFNEAGKALTEQPTTEMPSFTITDVTHFLQDEIPILEHQESNDIPEGADPANLIEIVGVITDMTGVLGLVTEPYKGTLPSLTTAAPSTTTTTTTPLPAAVVDELVVETNSSHASISLDNFLSQLQGTKDTSIVVTTEAEGSQKNSVLVHNGTNSTNSSSAINTEVNKTDLSMPMLTYSSGPAADIVAHLQLNSKPGA</sequence>
<dbReference type="AlphaFoldDB" id="A0A8B7NJT6"/>
<dbReference type="GeneID" id="108670617"/>